<organism evidence="1 2">
    <name type="scientific">Oikopleura dioica</name>
    <name type="common">Tunicate</name>
    <dbReference type="NCBI Taxonomy" id="34765"/>
    <lineage>
        <taxon>Eukaryota</taxon>
        <taxon>Metazoa</taxon>
        <taxon>Chordata</taxon>
        <taxon>Tunicata</taxon>
        <taxon>Appendicularia</taxon>
        <taxon>Copelata</taxon>
        <taxon>Oikopleuridae</taxon>
        <taxon>Oikopleura</taxon>
    </lineage>
</organism>
<evidence type="ECO:0000313" key="2">
    <source>
        <dbReference type="Proteomes" id="UP001158576"/>
    </source>
</evidence>
<gene>
    <name evidence="1" type="ORF">OKIOD_LOCUS14037</name>
</gene>
<keyword evidence="2" id="KW-1185">Reference proteome</keyword>
<accession>A0ABN7T5R7</accession>
<dbReference type="Proteomes" id="UP001158576">
    <property type="component" value="Chromosome 2"/>
</dbReference>
<dbReference type="EMBL" id="OU015567">
    <property type="protein sequence ID" value="CAG5110925.1"/>
    <property type="molecule type" value="Genomic_DNA"/>
</dbReference>
<name>A0ABN7T5R7_OIKDI</name>
<evidence type="ECO:0000313" key="1">
    <source>
        <dbReference type="EMBL" id="CAG5110925.1"/>
    </source>
</evidence>
<reference evidence="1 2" key="1">
    <citation type="submission" date="2021-04" db="EMBL/GenBank/DDBJ databases">
        <authorList>
            <person name="Bliznina A."/>
        </authorList>
    </citation>
    <scope>NUCLEOTIDE SEQUENCE [LARGE SCALE GENOMIC DNA]</scope>
</reference>
<protein>
    <submittedName>
        <fullName evidence="1">Oidioi.mRNA.OKI2018_I69.chr2.g5272.t1.cds</fullName>
    </submittedName>
</protein>
<proteinExistence type="predicted"/>
<sequence>MVYSWGPSMTTKKPSNPGEAYPWQLECAQKQQLLESMYAYHDRGEDTSAEVHCEELDKDWIEYEAYKTHEKCNIVSPCDKEKYQKIWDPRCKKFNDDLDRAWAKANEEGRKEGMEINLNF</sequence>